<evidence type="ECO:0000313" key="3">
    <source>
        <dbReference type="Proteomes" id="UP000245368"/>
    </source>
</evidence>
<dbReference type="Proteomes" id="UP000245368">
    <property type="component" value="Chromosome"/>
</dbReference>
<keyword evidence="2" id="KW-0489">Methyltransferase</keyword>
<name>A0A2Z3JEU4_9DEIO</name>
<dbReference type="InterPro" id="IPR041698">
    <property type="entry name" value="Methyltransf_25"/>
</dbReference>
<dbReference type="Pfam" id="PF13649">
    <property type="entry name" value="Methyltransf_25"/>
    <property type="match status" value="1"/>
</dbReference>
<keyword evidence="3" id="KW-1185">Reference proteome</keyword>
<organism evidence="2 3">
    <name type="scientific">Deinococcus irradiatisoli</name>
    <dbReference type="NCBI Taxonomy" id="2202254"/>
    <lineage>
        <taxon>Bacteria</taxon>
        <taxon>Thermotogati</taxon>
        <taxon>Deinococcota</taxon>
        <taxon>Deinococci</taxon>
        <taxon>Deinococcales</taxon>
        <taxon>Deinococcaceae</taxon>
        <taxon>Deinococcus</taxon>
    </lineage>
</organism>
<protein>
    <submittedName>
        <fullName evidence="2">SAM-dependent methyltransferase</fullName>
    </submittedName>
</protein>
<dbReference type="KEGG" id="dez:DKM44_09880"/>
<dbReference type="GO" id="GO:0008168">
    <property type="term" value="F:methyltransferase activity"/>
    <property type="evidence" value="ECO:0007669"/>
    <property type="project" value="UniProtKB-KW"/>
</dbReference>
<dbReference type="EMBL" id="CP029494">
    <property type="protein sequence ID" value="AWN23495.1"/>
    <property type="molecule type" value="Genomic_DNA"/>
</dbReference>
<proteinExistence type="predicted"/>
<dbReference type="AlphaFoldDB" id="A0A2Z3JEU4"/>
<dbReference type="CDD" id="cd02440">
    <property type="entry name" value="AdoMet_MTases"/>
    <property type="match status" value="1"/>
</dbReference>
<evidence type="ECO:0000259" key="1">
    <source>
        <dbReference type="Pfam" id="PF13649"/>
    </source>
</evidence>
<feature type="domain" description="Methyltransferase" evidence="1">
    <location>
        <begin position="158"/>
        <end position="251"/>
    </location>
</feature>
<dbReference type="OrthoDB" id="60811at2"/>
<sequence>MPGHGANGSLTSPAAREQGPDRICHLGQVFTFDLEPLSEVLPRLRADLQGSGEVTFSAPDPDLGAGRYAGEVTPQGRHRSYTTWLDVADVLGARLLTPRPLAEGRVELTLQRLPPLAREEGYGVGSDFQRLNKLEDPWFLHGFVEALQRADLSPGARVLSAGVNAGGELAALALAYPGHSFDVVGLDLDEGALTLARQRFPDWTFMVGDVNALSADLGQFRLIVALSVLQSRGVNLDVALRGLIKRLEVGGSLIVGLPNCRYSGGEVRYGARMLNFRDPDLSLLLSDAALVRRHLHKHGFRVYVTGKYEVLITGVSARQATLTSRDDP</sequence>
<keyword evidence="2" id="KW-0808">Transferase</keyword>
<evidence type="ECO:0000313" key="2">
    <source>
        <dbReference type="EMBL" id="AWN23495.1"/>
    </source>
</evidence>
<dbReference type="SUPFAM" id="SSF53335">
    <property type="entry name" value="S-adenosyl-L-methionine-dependent methyltransferases"/>
    <property type="match status" value="1"/>
</dbReference>
<dbReference type="Gene3D" id="3.40.50.150">
    <property type="entry name" value="Vaccinia Virus protein VP39"/>
    <property type="match status" value="1"/>
</dbReference>
<accession>A0A2Z3JEU4</accession>
<gene>
    <name evidence="2" type="ORF">DKM44_09880</name>
</gene>
<reference evidence="2 3" key="1">
    <citation type="submission" date="2018-05" db="EMBL/GenBank/DDBJ databases">
        <title>Complete Genome Sequence of Deinococcus sp. strain 17bor-2.</title>
        <authorList>
            <person name="Srinivasan S."/>
        </authorList>
    </citation>
    <scope>NUCLEOTIDE SEQUENCE [LARGE SCALE GENOMIC DNA]</scope>
    <source>
        <strain evidence="2 3">17bor-2</strain>
    </source>
</reference>
<dbReference type="GO" id="GO:0032259">
    <property type="term" value="P:methylation"/>
    <property type="evidence" value="ECO:0007669"/>
    <property type="project" value="UniProtKB-KW"/>
</dbReference>
<dbReference type="InterPro" id="IPR029063">
    <property type="entry name" value="SAM-dependent_MTases_sf"/>
</dbReference>